<sequence>MTVQFEKHEGYAKVTLCGRLDTSCSMQTKADIDQFLATSGPIHSLTVDAEQLEYLSSSGLRILLSLAKQFKDFKVIGVNTDIYDVLSMTGFVKIMTVERALRRMSIDGCQVIGIGGVGTVYRVDDDTIIKVFREGTTMDEVRKEITMSKEAFVLGMPTAISFDVVKVGSQYGLVYELLNAETLSALIKRQPERIDEFARQYATLFHQLHDIEVPAGSCVPNAIEHEREQLQHVRRYFPQEGIDLLLQLLDAIPEGNRLLHLDLQIKNAMMQDNELMLIDMGEVGYGHPVLDLAHAYSAMVLFVGDYDAVIGIPRELGNDLWNRTINYYFEGLPADIIEQRKEQIAAVAIIRSNSWLALSDSFPEAVIQQCQDRFNACVTARRDYLLGVCSTLKDWAL</sequence>
<dbReference type="CDD" id="cd07043">
    <property type="entry name" value="STAS_anti-anti-sigma_factors"/>
    <property type="match status" value="1"/>
</dbReference>
<dbReference type="Proteomes" id="UP000184130">
    <property type="component" value="Unassembled WGS sequence"/>
</dbReference>
<dbReference type="RefSeq" id="WP_175549526.1">
    <property type="nucleotide sequence ID" value="NZ_FRBD01000029.1"/>
</dbReference>
<dbReference type="PANTHER" id="PTHR33495">
    <property type="entry name" value="ANTI-SIGMA FACTOR ANTAGONIST TM_1081-RELATED-RELATED"/>
    <property type="match status" value="1"/>
</dbReference>
<dbReference type="Pfam" id="PF01740">
    <property type="entry name" value="STAS"/>
    <property type="match status" value="1"/>
</dbReference>
<dbReference type="Pfam" id="PF01636">
    <property type="entry name" value="APH"/>
    <property type="match status" value="1"/>
</dbReference>
<dbReference type="GO" id="GO:0043856">
    <property type="term" value="F:anti-sigma factor antagonist activity"/>
    <property type="evidence" value="ECO:0007669"/>
    <property type="project" value="TreeGrafter"/>
</dbReference>
<organism evidence="2 3">
    <name type="scientific">Xylanibacter ruminicola</name>
    <name type="common">Prevotella ruminicola</name>
    <dbReference type="NCBI Taxonomy" id="839"/>
    <lineage>
        <taxon>Bacteria</taxon>
        <taxon>Pseudomonadati</taxon>
        <taxon>Bacteroidota</taxon>
        <taxon>Bacteroidia</taxon>
        <taxon>Bacteroidales</taxon>
        <taxon>Prevotellaceae</taxon>
        <taxon>Xylanibacter</taxon>
    </lineage>
</organism>
<name>A0A1M6YKK7_XYLRU</name>
<dbReference type="InterPro" id="IPR002645">
    <property type="entry name" value="STAS_dom"/>
</dbReference>
<dbReference type="InterPro" id="IPR002575">
    <property type="entry name" value="Aminoglycoside_PTrfase"/>
</dbReference>
<accession>A0A1M6YKK7</accession>
<dbReference type="SUPFAM" id="SSF52091">
    <property type="entry name" value="SpoIIaa-like"/>
    <property type="match status" value="1"/>
</dbReference>
<evidence type="ECO:0000313" key="2">
    <source>
        <dbReference type="EMBL" id="SHL18777.1"/>
    </source>
</evidence>
<dbReference type="InterPro" id="IPR036513">
    <property type="entry name" value="STAS_dom_sf"/>
</dbReference>
<feature type="domain" description="STAS" evidence="1">
    <location>
        <begin position="1"/>
        <end position="91"/>
    </location>
</feature>
<evidence type="ECO:0000313" key="3">
    <source>
        <dbReference type="Proteomes" id="UP000184130"/>
    </source>
</evidence>
<dbReference type="InterPro" id="IPR011009">
    <property type="entry name" value="Kinase-like_dom_sf"/>
</dbReference>
<evidence type="ECO:0000259" key="1">
    <source>
        <dbReference type="PROSITE" id="PS50801"/>
    </source>
</evidence>
<dbReference type="EMBL" id="FRBD01000029">
    <property type="protein sequence ID" value="SHL18777.1"/>
    <property type="molecule type" value="Genomic_DNA"/>
</dbReference>
<dbReference type="PANTHER" id="PTHR33495:SF14">
    <property type="entry name" value="ANTI-SIGMA FACTOR ANTAGONIST"/>
    <property type="match status" value="1"/>
</dbReference>
<dbReference type="Gene3D" id="3.30.750.24">
    <property type="entry name" value="STAS domain"/>
    <property type="match status" value="1"/>
</dbReference>
<protein>
    <submittedName>
        <fullName evidence="2">TIGR02172 family protein</fullName>
    </submittedName>
</protein>
<reference evidence="2 3" key="1">
    <citation type="submission" date="2016-11" db="EMBL/GenBank/DDBJ databases">
        <authorList>
            <person name="Jaros S."/>
            <person name="Januszkiewicz K."/>
            <person name="Wedrychowicz H."/>
        </authorList>
    </citation>
    <scope>NUCLEOTIDE SEQUENCE [LARGE SCALE GENOMIC DNA]</scope>
    <source>
        <strain evidence="2 3">KHT3</strain>
    </source>
</reference>
<dbReference type="PROSITE" id="PS50801">
    <property type="entry name" value="STAS"/>
    <property type="match status" value="1"/>
</dbReference>
<gene>
    <name evidence="2" type="ORF">SAMN05216463_12913</name>
</gene>
<dbReference type="SUPFAM" id="SSF56112">
    <property type="entry name" value="Protein kinase-like (PK-like)"/>
    <property type="match status" value="1"/>
</dbReference>
<dbReference type="Gene3D" id="3.90.1200.10">
    <property type="match status" value="1"/>
</dbReference>
<dbReference type="AlphaFoldDB" id="A0A1M6YKK7"/>
<proteinExistence type="predicted"/>